<dbReference type="GO" id="GO:0004047">
    <property type="term" value="F:aminomethyltransferase activity"/>
    <property type="evidence" value="ECO:0007669"/>
    <property type="project" value="UniProtKB-EC"/>
</dbReference>
<evidence type="ECO:0000256" key="2">
    <source>
        <dbReference type="ARBA" id="ARBA00012616"/>
    </source>
</evidence>
<dbReference type="Gene3D" id="3.30.1360.120">
    <property type="entry name" value="Probable tRNA modification gtpase trme, domain 1"/>
    <property type="match status" value="1"/>
</dbReference>
<dbReference type="FunFam" id="3.30.70.1400:FF:000001">
    <property type="entry name" value="Aminomethyltransferase"/>
    <property type="match status" value="1"/>
</dbReference>
<dbReference type="EC" id="2.1.2.10" evidence="2"/>
<dbReference type="InterPro" id="IPR006222">
    <property type="entry name" value="GCVT_N"/>
</dbReference>
<gene>
    <name evidence="8" type="ORF">BDK51DRAFT_27160</name>
</gene>
<reference evidence="9" key="1">
    <citation type="journal article" date="2018" name="Nat. Microbiol.">
        <title>Leveraging single-cell genomics to expand the fungal tree of life.</title>
        <authorList>
            <person name="Ahrendt S.R."/>
            <person name="Quandt C.A."/>
            <person name="Ciobanu D."/>
            <person name="Clum A."/>
            <person name="Salamov A."/>
            <person name="Andreopoulos B."/>
            <person name="Cheng J.F."/>
            <person name="Woyke T."/>
            <person name="Pelin A."/>
            <person name="Henrissat B."/>
            <person name="Reynolds N.K."/>
            <person name="Benny G.L."/>
            <person name="Smith M.E."/>
            <person name="James T.Y."/>
            <person name="Grigoriev I.V."/>
        </authorList>
    </citation>
    <scope>NUCLEOTIDE SEQUENCE [LARGE SCALE GENOMIC DNA]</scope>
</reference>
<sequence>MLAAKLIARTLKPSALLQTRSLASAASGPLKRTALYDFHLKHGGKMVEFAGWDMPVQYSGLGVLASHLWTREKASLFDVSHMLQTSWVGKDATKFLETLVVGDIKGLPVGSSTLSLFTNLHGGIIDDTVINKQTEESFYVVSNAGCADKDLAHIRAHLKKYQDIGGDVDVETLDNVSLVALQ</sequence>
<evidence type="ECO:0000313" key="8">
    <source>
        <dbReference type="EMBL" id="RKO87770.1"/>
    </source>
</evidence>
<organism evidence="8 9">
    <name type="scientific">Blyttiomyces helicus</name>
    <dbReference type="NCBI Taxonomy" id="388810"/>
    <lineage>
        <taxon>Eukaryota</taxon>
        <taxon>Fungi</taxon>
        <taxon>Fungi incertae sedis</taxon>
        <taxon>Chytridiomycota</taxon>
        <taxon>Chytridiomycota incertae sedis</taxon>
        <taxon>Chytridiomycetes</taxon>
        <taxon>Chytridiomycetes incertae sedis</taxon>
        <taxon>Blyttiomyces</taxon>
    </lineage>
</organism>
<protein>
    <recommendedName>
        <fullName evidence="2">aminomethyltransferase</fullName>
        <ecNumber evidence="2">2.1.2.10</ecNumber>
    </recommendedName>
    <alternativeName>
        <fullName evidence="5">Glycine cleavage system T protein</fullName>
    </alternativeName>
</protein>
<evidence type="ECO:0000259" key="7">
    <source>
        <dbReference type="Pfam" id="PF01571"/>
    </source>
</evidence>
<dbReference type="InterPro" id="IPR028896">
    <property type="entry name" value="GcvT/YgfZ/DmdA"/>
</dbReference>
<dbReference type="GO" id="GO:0008483">
    <property type="term" value="F:transaminase activity"/>
    <property type="evidence" value="ECO:0007669"/>
    <property type="project" value="UniProtKB-KW"/>
</dbReference>
<evidence type="ECO:0000256" key="4">
    <source>
        <dbReference type="ARBA" id="ARBA00022679"/>
    </source>
</evidence>
<feature type="non-terminal residue" evidence="8">
    <location>
        <position position="182"/>
    </location>
</feature>
<evidence type="ECO:0000313" key="9">
    <source>
        <dbReference type="Proteomes" id="UP000269721"/>
    </source>
</evidence>
<dbReference type="PANTHER" id="PTHR43757:SF2">
    <property type="entry name" value="AMINOMETHYLTRANSFERASE, MITOCHONDRIAL"/>
    <property type="match status" value="1"/>
</dbReference>
<dbReference type="Proteomes" id="UP000269721">
    <property type="component" value="Unassembled WGS sequence"/>
</dbReference>
<feature type="domain" description="GCVT N-terminal" evidence="7">
    <location>
        <begin position="35"/>
        <end position="181"/>
    </location>
</feature>
<keyword evidence="4" id="KW-0808">Transferase</keyword>
<keyword evidence="3" id="KW-0032">Aminotransferase</keyword>
<evidence type="ECO:0000256" key="3">
    <source>
        <dbReference type="ARBA" id="ARBA00022576"/>
    </source>
</evidence>
<evidence type="ECO:0000256" key="5">
    <source>
        <dbReference type="ARBA" id="ARBA00031395"/>
    </source>
</evidence>
<dbReference type="Gene3D" id="3.30.70.1400">
    <property type="entry name" value="Aminomethyltransferase beta-barrel domains"/>
    <property type="match status" value="1"/>
</dbReference>
<dbReference type="GO" id="GO:0005739">
    <property type="term" value="C:mitochondrion"/>
    <property type="evidence" value="ECO:0007669"/>
    <property type="project" value="TreeGrafter"/>
</dbReference>
<dbReference type="InterPro" id="IPR027266">
    <property type="entry name" value="TrmE/GcvT-like"/>
</dbReference>
<proteinExistence type="inferred from homology"/>
<evidence type="ECO:0000256" key="1">
    <source>
        <dbReference type="ARBA" id="ARBA00008609"/>
    </source>
</evidence>
<comment type="catalytic activity">
    <reaction evidence="6">
        <text>N(6)-[(R)-S(8)-aminomethyldihydrolipoyl]-L-lysyl-[protein] + (6S)-5,6,7,8-tetrahydrofolate = N(6)-[(R)-dihydrolipoyl]-L-lysyl-[protein] + (6R)-5,10-methylene-5,6,7,8-tetrahydrofolate + NH4(+)</text>
        <dbReference type="Rhea" id="RHEA:16945"/>
        <dbReference type="Rhea" id="RHEA-COMP:10475"/>
        <dbReference type="Rhea" id="RHEA-COMP:10492"/>
        <dbReference type="ChEBI" id="CHEBI:15636"/>
        <dbReference type="ChEBI" id="CHEBI:28938"/>
        <dbReference type="ChEBI" id="CHEBI:57453"/>
        <dbReference type="ChEBI" id="CHEBI:83100"/>
        <dbReference type="ChEBI" id="CHEBI:83143"/>
        <dbReference type="EC" id="2.1.2.10"/>
    </reaction>
</comment>
<dbReference type="EMBL" id="KZ997167">
    <property type="protein sequence ID" value="RKO87770.1"/>
    <property type="molecule type" value="Genomic_DNA"/>
</dbReference>
<dbReference type="PANTHER" id="PTHR43757">
    <property type="entry name" value="AMINOMETHYLTRANSFERASE"/>
    <property type="match status" value="1"/>
</dbReference>
<comment type="similarity">
    <text evidence="1">Belongs to the GcvT family.</text>
</comment>
<dbReference type="OrthoDB" id="10263536at2759"/>
<dbReference type="AlphaFoldDB" id="A0A4P9WA92"/>
<keyword evidence="9" id="KW-1185">Reference proteome</keyword>
<dbReference type="Pfam" id="PF01571">
    <property type="entry name" value="GCV_T"/>
    <property type="match status" value="1"/>
</dbReference>
<evidence type="ECO:0000256" key="6">
    <source>
        <dbReference type="ARBA" id="ARBA00047665"/>
    </source>
</evidence>
<accession>A0A4P9WA92</accession>
<name>A0A4P9WA92_9FUNG</name>
<dbReference type="SUPFAM" id="SSF103025">
    <property type="entry name" value="Folate-binding domain"/>
    <property type="match status" value="1"/>
</dbReference>